<feature type="region of interest" description="Disordered" evidence="3">
    <location>
        <begin position="28"/>
        <end position="58"/>
    </location>
</feature>
<feature type="domain" description="Cell division protein FtsZ C-terminal" evidence="4">
    <location>
        <begin position="126"/>
        <end position="179"/>
    </location>
</feature>
<evidence type="ECO:0000313" key="7">
    <source>
        <dbReference type="Proteomes" id="UP000429211"/>
    </source>
</evidence>
<dbReference type="Proteomes" id="UP000429211">
    <property type="component" value="Unassembled WGS sequence"/>
</dbReference>
<dbReference type="AlphaFoldDB" id="A0A6N2UJS4"/>
<accession>A0A6N2UJS4</accession>
<dbReference type="RefSeq" id="WP_034519950.1">
    <property type="nucleotide sequence ID" value="NZ_CACRSP010000014.1"/>
</dbReference>
<reference evidence="6" key="2">
    <citation type="submission" date="2019-11" db="EMBL/GenBank/DDBJ databases">
        <authorList>
            <person name="Feng L."/>
        </authorList>
    </citation>
    <scope>NUCLEOTIDE SEQUENCE</scope>
    <source>
        <strain evidence="6">BdentiumLFYP24</strain>
    </source>
</reference>
<dbReference type="InterPro" id="IPR008280">
    <property type="entry name" value="Tub_FtsZ_C"/>
</dbReference>
<sequence length="185" mass="19189">MTTHHIETGTGADGTRFARIMRDGPDCGRGLTVRAPSNRTADADGVDMDPRPVPGEEPNTTLDHAAAALDGLLSSDDYIRIDEDDVRNICADVAATLVVMEAVSPATIGGTFGDRLSDLGIPGGAVTGALVAIEGPKDMGLSEASSIVDEVRGNLTDEANIIWGLNLADTGATHVTVLVATPRER</sequence>
<evidence type="ECO:0000256" key="3">
    <source>
        <dbReference type="SAM" id="MobiDB-lite"/>
    </source>
</evidence>
<dbReference type="GO" id="GO:0005525">
    <property type="term" value="F:GTP binding"/>
    <property type="evidence" value="ECO:0007669"/>
    <property type="project" value="UniProtKB-KW"/>
</dbReference>
<protein>
    <submittedName>
        <fullName evidence="6">Cell division protein FtsZ</fullName>
    </submittedName>
</protein>
<keyword evidence="6" id="KW-0132">Cell division</keyword>
<dbReference type="GO" id="GO:0051301">
    <property type="term" value="P:cell division"/>
    <property type="evidence" value="ECO:0007669"/>
    <property type="project" value="UniProtKB-KW"/>
</dbReference>
<keyword evidence="2" id="KW-0342">GTP-binding</keyword>
<reference evidence="5 7" key="1">
    <citation type="journal article" date="2019" name="Nat. Med.">
        <title>A library of human gut bacterial isolates paired with longitudinal multiomics data enables mechanistic microbiome research.</title>
        <authorList>
            <person name="Poyet M."/>
            <person name="Groussin M."/>
            <person name="Gibbons S.M."/>
            <person name="Avila-Pacheco J."/>
            <person name="Jiang X."/>
            <person name="Kearney S.M."/>
            <person name="Perrotta A.R."/>
            <person name="Berdy B."/>
            <person name="Zhao S."/>
            <person name="Lieberman T.D."/>
            <person name="Swanson P.K."/>
            <person name="Smith M."/>
            <person name="Roesemann S."/>
            <person name="Alexander J.E."/>
            <person name="Rich S.A."/>
            <person name="Livny J."/>
            <person name="Vlamakis H."/>
            <person name="Clish C."/>
            <person name="Bullock K."/>
            <person name="Deik A."/>
            <person name="Scott J."/>
            <person name="Pierce K.A."/>
            <person name="Xavier R.J."/>
            <person name="Alm E.J."/>
        </authorList>
    </citation>
    <scope>NUCLEOTIDE SEQUENCE [LARGE SCALE GENOMIC DNA]</scope>
    <source>
        <strain evidence="5 7">BIOML-A2</strain>
    </source>
</reference>
<dbReference type="InterPro" id="IPR024757">
    <property type="entry name" value="FtsZ_C"/>
</dbReference>
<proteinExistence type="predicted"/>
<keyword evidence="1" id="KW-0547">Nucleotide-binding</keyword>
<organism evidence="6">
    <name type="scientific">Bifidobacterium dentium</name>
    <dbReference type="NCBI Taxonomy" id="1689"/>
    <lineage>
        <taxon>Bacteria</taxon>
        <taxon>Bacillati</taxon>
        <taxon>Actinomycetota</taxon>
        <taxon>Actinomycetes</taxon>
        <taxon>Bifidobacteriales</taxon>
        <taxon>Bifidobacteriaceae</taxon>
        <taxon>Bifidobacterium</taxon>
    </lineage>
</organism>
<dbReference type="Pfam" id="PF12327">
    <property type="entry name" value="FtsZ_C"/>
    <property type="match status" value="1"/>
</dbReference>
<dbReference type="EMBL" id="WDPD01000013">
    <property type="protein sequence ID" value="KAB7459571.1"/>
    <property type="molecule type" value="Genomic_DNA"/>
</dbReference>
<evidence type="ECO:0000256" key="2">
    <source>
        <dbReference type="ARBA" id="ARBA00023134"/>
    </source>
</evidence>
<name>A0A6N2UJS4_9BIFI</name>
<dbReference type="EMBL" id="CACRSP010000014">
    <property type="protein sequence ID" value="VYT18845.1"/>
    <property type="molecule type" value="Genomic_DNA"/>
</dbReference>
<evidence type="ECO:0000313" key="6">
    <source>
        <dbReference type="EMBL" id="VYT18845.1"/>
    </source>
</evidence>
<evidence type="ECO:0000259" key="4">
    <source>
        <dbReference type="Pfam" id="PF12327"/>
    </source>
</evidence>
<dbReference type="InterPro" id="IPR037103">
    <property type="entry name" value="Tubulin/FtsZ-like_C"/>
</dbReference>
<keyword evidence="6" id="KW-0131">Cell cycle</keyword>
<evidence type="ECO:0000256" key="1">
    <source>
        <dbReference type="ARBA" id="ARBA00022741"/>
    </source>
</evidence>
<dbReference type="SUPFAM" id="SSF55307">
    <property type="entry name" value="Tubulin C-terminal domain-like"/>
    <property type="match status" value="1"/>
</dbReference>
<evidence type="ECO:0000313" key="5">
    <source>
        <dbReference type="EMBL" id="KAB7459571.1"/>
    </source>
</evidence>
<dbReference type="Gene3D" id="3.30.1330.20">
    <property type="entry name" value="Tubulin/FtsZ, C-terminal domain"/>
    <property type="match status" value="1"/>
</dbReference>
<gene>
    <name evidence="6" type="ORF">BDLFYP24_00458</name>
    <name evidence="5" type="ORF">GBB04_09695</name>
</gene>